<evidence type="ECO:0000313" key="2">
    <source>
        <dbReference type="EMBL" id="QDT19663.1"/>
    </source>
</evidence>
<evidence type="ECO:0000256" key="1">
    <source>
        <dbReference type="SAM" id="MobiDB-lite"/>
    </source>
</evidence>
<organism evidence="2 3">
    <name type="scientific">Gimesia chilikensis</name>
    <dbReference type="NCBI Taxonomy" id="2605989"/>
    <lineage>
        <taxon>Bacteria</taxon>
        <taxon>Pseudomonadati</taxon>
        <taxon>Planctomycetota</taxon>
        <taxon>Planctomycetia</taxon>
        <taxon>Planctomycetales</taxon>
        <taxon>Planctomycetaceae</taxon>
        <taxon>Gimesia</taxon>
    </lineage>
</organism>
<protein>
    <submittedName>
        <fullName evidence="2">Uncharacterized protein</fullName>
    </submittedName>
</protein>
<accession>A0A517PJV5</accession>
<dbReference type="Proteomes" id="UP000320421">
    <property type="component" value="Chromosome"/>
</dbReference>
<name>A0A517PJV5_9PLAN</name>
<feature type="compositionally biased region" description="Pro residues" evidence="1">
    <location>
        <begin position="164"/>
        <end position="173"/>
    </location>
</feature>
<dbReference type="EMBL" id="CP036266">
    <property type="protein sequence ID" value="QDT19663.1"/>
    <property type="molecule type" value="Genomic_DNA"/>
</dbReference>
<feature type="region of interest" description="Disordered" evidence="1">
    <location>
        <begin position="147"/>
        <end position="179"/>
    </location>
</feature>
<sequence length="1398" mass="157226">MFKEEQKRSGFVWILVILFTSQSVTQAENPFYRKPKSSVECLAKEIDSLESHIDEYGSVIAKKPDVWGEARLTQHRSQFEQIMAQQLDDFKVLLNGNLSRSDQAFLVNALTLSAAISGTQAVVTQPTMIMSSGATNDSTTVVEETLDESEKVTKRTTTKTGQPPGTPINPPSTEPFTIPTPNFQQQTLLSNAIGFGGVKTSGIGLEPVEELNQLKRYLDHLNQIRRQNEGDDVSDSPGYSINLVRIPVSILPGKKTREGYGAEITITATPVLSEETLPRSFREWVINDLVDELTIPTLRNVDLETWKAMGQVFRIMKEFYGDQFPPKKDITQDGLLNDILDWIAEEKSCLDNKMQELNLSKDEVQQKANLYIELKNQISRLQKIKTPIENNLIKIEMQLSSNSCPKCLPKLPPSPSQQQTQQTQLLARYDQLKLDAGKITAQIELLEKNLETENCCLKNSYDINQRLLKVDELSDSSGKLRKILESMGMIFSTNALSRGRKARYSVPGSVRGKIYGRSFHHWNHDGKPSPNLYETSTLVELGRKLADLYQGKPGRIPNTVVREFLQEELKASYDLLHLRMKENPDLWRSFANQLYKAIRNGQDEQLLQLQLEFADLISQEIPEIHQTRMAPYDYQIQESLAWCILIEASLLNQKLYDDMNRIAKEKNCHCVVADEGMEFYLPSELIPFETKHAFNEYVKCRWPLKVFTIDPISQDQNIADSFSMRRELQLAASLAFANGKMSARNFSQYARKIALDSETIALNKTVVGFAHGDNTFGWRFRPRFQSPEIDGTVKTFFQTLAGGPSRDDVLKDHRLEPGIRECVAIIVAPGFVPYVTFDTRSNWYKLTKPKDKEFSLQDTVRLSRDIVDLRSAKAQCLKDEHLYREGEVYRLMRAVDQLEARLPLQTAYVEMPVDFSKGGFQALSGSLTSLGPELVGFYGEPGYNPKKENTSLFLVGDNFNIMDTKVIAGNTTINNISTNTTTPSDQSPLPTRRINMLSRQVLEVSIPKDLNTYKVQYDGKTETEVIGIRVATPYGVSNVLEIPVVKSPDNDAEIKKAISDHVDEKHISRYEWETSEISAQLIVSNGGVTDVIFANAKNDKKKPLLNLKNVSDPNLPKVFSPEIAQLAAWVEATKVDPAGNKTKLDKETIGPFDVDLSSKKNLSFSLDDLKKAIISAVPTASIQTGEQISSIAVTGYLRFHNADSAELPIFKLEKPLTIKPVQLKDVIRPTTVQIIPAATPNAQKQSNYEWGSEAINATLHLTGDTKYPVLGANQDAIIKVKKPTGATAADFKGWIFIKYNEFQTCRVRHQLAFYNIPYFAAGSEFRIDKSILEKTVMLALEADQNLPCQLKEIDEIRLVGELSVQLPAFEKVSGYQAIKISIDVQEPNGFKNPFAPQQ</sequence>
<gene>
    <name evidence="2" type="ORF">HG66A1_14310</name>
</gene>
<keyword evidence="3" id="KW-1185">Reference proteome</keyword>
<proteinExistence type="predicted"/>
<evidence type="ECO:0000313" key="3">
    <source>
        <dbReference type="Proteomes" id="UP000320421"/>
    </source>
</evidence>
<reference evidence="2 3" key="1">
    <citation type="submission" date="2019-02" db="EMBL/GenBank/DDBJ databases">
        <title>Deep-cultivation of Planctomycetes and their phenomic and genomic characterization uncovers novel biology.</title>
        <authorList>
            <person name="Wiegand S."/>
            <person name="Jogler M."/>
            <person name="Boedeker C."/>
            <person name="Pinto D."/>
            <person name="Vollmers J."/>
            <person name="Rivas-Marin E."/>
            <person name="Kohn T."/>
            <person name="Peeters S.H."/>
            <person name="Heuer A."/>
            <person name="Rast P."/>
            <person name="Oberbeckmann S."/>
            <person name="Bunk B."/>
            <person name="Jeske O."/>
            <person name="Meyerdierks A."/>
            <person name="Storesund J.E."/>
            <person name="Kallscheuer N."/>
            <person name="Luecker S."/>
            <person name="Lage O.M."/>
            <person name="Pohl T."/>
            <person name="Merkel B.J."/>
            <person name="Hornburger P."/>
            <person name="Mueller R.-W."/>
            <person name="Bruemmer F."/>
            <person name="Labrenz M."/>
            <person name="Spormann A.M."/>
            <person name="Op den Camp H."/>
            <person name="Overmann J."/>
            <person name="Amann R."/>
            <person name="Jetten M.S.M."/>
            <person name="Mascher T."/>
            <person name="Medema M.H."/>
            <person name="Devos D.P."/>
            <person name="Kaster A.-K."/>
            <person name="Ovreas L."/>
            <person name="Rohde M."/>
            <person name="Galperin M.Y."/>
            <person name="Jogler C."/>
        </authorList>
    </citation>
    <scope>NUCLEOTIDE SEQUENCE [LARGE SCALE GENOMIC DNA]</scope>
    <source>
        <strain evidence="2 3">HG66A1</strain>
    </source>
</reference>